<evidence type="ECO:0000256" key="4">
    <source>
        <dbReference type="SAM" id="MobiDB-lite"/>
    </source>
</evidence>
<dbReference type="InterPro" id="IPR034992">
    <property type="entry name" value="RBM10_RRM2"/>
</dbReference>
<keyword evidence="2" id="KW-0539">Nucleus</keyword>
<feature type="compositionally biased region" description="Basic and acidic residues" evidence="4">
    <location>
        <begin position="512"/>
        <end position="528"/>
    </location>
</feature>
<sequence length="560" mass="59383">MGPGPAIQGKTASWQELPSVRYGSFFFPFSSTSAPALSFSFSALSLPLPVSPHPPSVACVVLALGVAWQSQGQVGGSPHCPASIGQPNTVRLVHSLSILGQKVSMHYSDPKPKINEDWLCNKVQGRLSTTAPTEAEQKLPLGTRLDQQTLPLGGRELSQGLLPLPQPYQAQGVLASQSLSQGSEPSSENANDTIILRNLNPHSTMDSILGALAPYAVLSSSNVRVIKDKQTQLNRGFAFIQLSTIVEAAQLLQILQALHPPLTIDGKTINVEFAKGSKRDMASNEGSRISAASVASTAIAAAQWAISQASQGGEGAWATSEEPPVDYSYYQQDEGYGSSQGTESSLYAHGYLKGTKGPGITGTKGDPTGAGEPQHLSLQLWWGPAGIESQAPPFTGILPALSLLTGPEASLEPGADSLSLQAFSRAQPGAAPGIYQQSAEASSSQGAAANSQVTVPDVSTYQYDETSGYYYDPQTGLYYDPNSQYYYNAQSQQYLYWDGERRTYVPALEQSADGHKETGAPSKEGKEKKEKHKTKTAQQVNTKVQQSQAGCVVSSATAIC</sequence>
<evidence type="ECO:0000256" key="2">
    <source>
        <dbReference type="ARBA" id="ARBA00023242"/>
    </source>
</evidence>
<feature type="region of interest" description="Disordered" evidence="4">
    <location>
        <begin position="508"/>
        <end position="541"/>
    </location>
</feature>
<evidence type="ECO:0000259" key="5">
    <source>
        <dbReference type="PROSITE" id="PS50102"/>
    </source>
</evidence>
<dbReference type="Gene3D" id="3.30.70.330">
    <property type="match status" value="1"/>
</dbReference>
<dbReference type="PROSITE" id="PS50102">
    <property type="entry name" value="RRM"/>
    <property type="match status" value="1"/>
</dbReference>
<keyword evidence="7" id="KW-1185">Reference proteome</keyword>
<protein>
    <submittedName>
        <fullName evidence="6">RNA-binding protein 10</fullName>
    </submittedName>
</protein>
<dbReference type="InterPro" id="IPR041591">
    <property type="entry name" value="OCRE"/>
</dbReference>
<evidence type="ECO:0000256" key="3">
    <source>
        <dbReference type="PROSITE-ProRule" id="PRU00176"/>
    </source>
</evidence>
<dbReference type="CDD" id="cd16167">
    <property type="entry name" value="OCRE_RBM10"/>
    <property type="match status" value="1"/>
</dbReference>
<proteinExistence type="predicted"/>
<organism evidence="6 7">
    <name type="scientific">Saguinus oedipus</name>
    <name type="common">Cotton-top tamarin</name>
    <name type="synonym">Oedipomidas oedipus</name>
    <dbReference type="NCBI Taxonomy" id="9490"/>
    <lineage>
        <taxon>Eukaryota</taxon>
        <taxon>Metazoa</taxon>
        <taxon>Chordata</taxon>
        <taxon>Craniata</taxon>
        <taxon>Vertebrata</taxon>
        <taxon>Euteleostomi</taxon>
        <taxon>Mammalia</taxon>
        <taxon>Eutheria</taxon>
        <taxon>Euarchontoglires</taxon>
        <taxon>Primates</taxon>
        <taxon>Haplorrhini</taxon>
        <taxon>Platyrrhini</taxon>
        <taxon>Cebidae</taxon>
        <taxon>Callitrichinae</taxon>
        <taxon>Saguinus</taxon>
    </lineage>
</organism>
<dbReference type="SMART" id="SM00360">
    <property type="entry name" value="RRM"/>
    <property type="match status" value="1"/>
</dbReference>
<dbReference type="PANTHER" id="PTHR13948">
    <property type="entry name" value="RNA-BINDING PROTEIN"/>
    <property type="match status" value="1"/>
</dbReference>
<keyword evidence="3" id="KW-0694">RNA-binding</keyword>
<evidence type="ECO:0000313" key="7">
    <source>
        <dbReference type="Proteomes" id="UP001266305"/>
    </source>
</evidence>
<evidence type="ECO:0000256" key="1">
    <source>
        <dbReference type="ARBA" id="ARBA00004123"/>
    </source>
</evidence>
<accession>A0ABQ9TDP0</accession>
<comment type="caution">
    <text evidence="6">The sequence shown here is derived from an EMBL/GenBank/DDBJ whole genome shotgun (WGS) entry which is preliminary data.</text>
</comment>
<dbReference type="InterPro" id="IPR012677">
    <property type="entry name" value="Nucleotide-bd_a/b_plait_sf"/>
</dbReference>
<dbReference type="PANTHER" id="PTHR13948:SF4">
    <property type="entry name" value="RNA-BINDING PROTEIN 10"/>
    <property type="match status" value="1"/>
</dbReference>
<name>A0ABQ9TDP0_SAGOE</name>
<dbReference type="SUPFAM" id="SSF54928">
    <property type="entry name" value="RNA-binding domain, RBD"/>
    <property type="match status" value="1"/>
</dbReference>
<comment type="subcellular location">
    <subcellularLocation>
        <location evidence="1">Nucleus</location>
    </subcellularLocation>
</comment>
<dbReference type="EMBL" id="JASSZA010000023">
    <property type="protein sequence ID" value="KAK2082854.1"/>
    <property type="molecule type" value="Genomic_DNA"/>
</dbReference>
<dbReference type="Proteomes" id="UP001266305">
    <property type="component" value="Unassembled WGS sequence"/>
</dbReference>
<dbReference type="Pfam" id="PF17780">
    <property type="entry name" value="OCRE"/>
    <property type="match status" value="1"/>
</dbReference>
<dbReference type="InterPro" id="IPR000504">
    <property type="entry name" value="RRM_dom"/>
</dbReference>
<evidence type="ECO:0000313" key="6">
    <source>
        <dbReference type="EMBL" id="KAK2082854.1"/>
    </source>
</evidence>
<reference evidence="6 7" key="1">
    <citation type="submission" date="2023-05" db="EMBL/GenBank/DDBJ databases">
        <title>B98-5 Cell Line De Novo Hybrid Assembly: An Optical Mapping Approach.</title>
        <authorList>
            <person name="Kananen K."/>
            <person name="Auerbach J.A."/>
            <person name="Kautto E."/>
            <person name="Blachly J.S."/>
        </authorList>
    </citation>
    <scope>NUCLEOTIDE SEQUENCE [LARGE SCALE GENOMIC DNA]</scope>
    <source>
        <strain evidence="6">B95-8</strain>
        <tissue evidence="6">Cell line</tissue>
    </source>
</reference>
<feature type="domain" description="RRM" evidence="5">
    <location>
        <begin position="192"/>
        <end position="276"/>
    </location>
</feature>
<dbReference type="InterPro" id="IPR035979">
    <property type="entry name" value="RBD_domain_sf"/>
</dbReference>
<dbReference type="CDD" id="cd12754">
    <property type="entry name" value="RRM2_RBM10"/>
    <property type="match status" value="1"/>
</dbReference>
<gene>
    <name evidence="6" type="primary">RBM10_3</name>
    <name evidence="6" type="ORF">P7K49_038090</name>
</gene>
<dbReference type="InterPro" id="IPR035618">
    <property type="entry name" value="RBM10_OCRE"/>
</dbReference>